<dbReference type="InterPro" id="IPR020581">
    <property type="entry name" value="GDC_P"/>
</dbReference>
<dbReference type="PIRSF" id="PIRSF006815">
    <property type="entry name" value="GcvPA"/>
    <property type="match status" value="1"/>
</dbReference>
<dbReference type="SUPFAM" id="SSF53383">
    <property type="entry name" value="PLP-dependent transferases"/>
    <property type="match status" value="1"/>
</dbReference>
<dbReference type="Pfam" id="PF02347">
    <property type="entry name" value="GDC-P"/>
    <property type="match status" value="1"/>
</dbReference>
<dbReference type="Gene3D" id="3.40.640.10">
    <property type="entry name" value="Type I PLP-dependent aspartate aminotransferase-like (Major domain)"/>
    <property type="match status" value="1"/>
</dbReference>
<evidence type="ECO:0000256" key="2">
    <source>
        <dbReference type="ARBA" id="ARBA00023002"/>
    </source>
</evidence>
<dbReference type="HAMAP" id="MF_00712">
    <property type="entry name" value="GcvPA"/>
    <property type="match status" value="1"/>
</dbReference>
<gene>
    <name evidence="4" type="primary">gcvPA</name>
    <name evidence="6" type="ORF">SAMN05444392_101571</name>
</gene>
<organism evidence="6 7">
    <name type="scientific">Seinonella peptonophila</name>
    <dbReference type="NCBI Taxonomy" id="112248"/>
    <lineage>
        <taxon>Bacteria</taxon>
        <taxon>Bacillati</taxon>
        <taxon>Bacillota</taxon>
        <taxon>Bacilli</taxon>
        <taxon>Bacillales</taxon>
        <taxon>Thermoactinomycetaceae</taxon>
        <taxon>Seinonella</taxon>
    </lineage>
</organism>
<keyword evidence="2 4" id="KW-0560">Oxidoreductase</keyword>
<dbReference type="GO" id="GO:0004375">
    <property type="term" value="F:glycine dehydrogenase (decarboxylating) activity"/>
    <property type="evidence" value="ECO:0007669"/>
    <property type="project" value="UniProtKB-EC"/>
</dbReference>
<dbReference type="GO" id="GO:0009116">
    <property type="term" value="P:nucleoside metabolic process"/>
    <property type="evidence" value="ECO:0007669"/>
    <property type="project" value="InterPro"/>
</dbReference>
<comment type="function">
    <text evidence="1 4">The glycine cleavage system catalyzes the degradation of glycine. The P protein binds the alpha-amino group of glycine through its pyridoxal phosphate cofactor; CO(2) is released and the remaining methylamine moiety is then transferred to the lipoamide cofactor of the H protein.</text>
</comment>
<dbReference type="STRING" id="112248.SAMN05444392_101571"/>
<dbReference type="InterPro" id="IPR023010">
    <property type="entry name" value="GcvPA"/>
</dbReference>
<dbReference type="OrthoDB" id="9771867at2"/>
<dbReference type="AlphaFoldDB" id="A0A1M4TPX6"/>
<evidence type="ECO:0000313" key="6">
    <source>
        <dbReference type="EMBL" id="SHE46337.1"/>
    </source>
</evidence>
<protein>
    <recommendedName>
        <fullName evidence="4">Probable glycine dehydrogenase (decarboxylating) subunit 1</fullName>
        <ecNumber evidence="4">1.4.4.2</ecNumber>
    </recommendedName>
    <alternativeName>
        <fullName evidence="4">Glycine cleavage system P-protein subunit 1</fullName>
    </alternativeName>
    <alternativeName>
        <fullName evidence="4">Glycine decarboxylase subunit 1</fullName>
    </alternativeName>
    <alternativeName>
        <fullName evidence="4">Glycine dehydrogenase (aminomethyl-transferring) subunit 1</fullName>
    </alternativeName>
</protein>
<evidence type="ECO:0000256" key="4">
    <source>
        <dbReference type="HAMAP-Rule" id="MF_00712"/>
    </source>
</evidence>
<comment type="similarity">
    <text evidence="4">Belongs to the GcvP family. N-terminal subunit subfamily.</text>
</comment>
<sequence>MKYRYLPTTDQDRQEMLEKIGVRSIEELFSDIPSQIRLKRSYQLPEPLAEFSLMKHMKQLANMNQSLEDYTSFLGAGVYQHHIPSVVGHIISRSEFYTAYTPYQPEISQGELQAIFEFQTMIAELTGMEVANSSMYDGATALAEAANVAAAVTKQKKILISGALHPESREVLQTQAKGFGLQLIDIPLVDEVTNLEILRKSIDDQTAAVIVQFPNFYGSLETFADLAELIHQHKGLFIVQANPMALAIIEPPGAWGADIVVGDAQPFGIPTSYGGPHCGFFTTTKKLMRKIPGRIVGQTVDEDGNRGYVLTLQAREQHIRRDKATSNICSNQALNALAAAVYMSTFGKEGLQQVAKLNYDKAHYAAERLTSIPGVSLVNQSPFFHEFVIHFSKPAAAICRDLLSKKIFAGFDLGKIDLTRNHQLLVAVTEVRTKAEIDQFAVALEGVL</sequence>
<comment type="subunit">
    <text evidence="4">The glycine cleavage system is composed of four proteins: P, T, L and H. In this organism, the P 'protein' is a heterodimer of two subunits.</text>
</comment>
<accession>A0A1M4TPX6</accession>
<dbReference type="EMBL" id="FQVL01000001">
    <property type="protein sequence ID" value="SHE46337.1"/>
    <property type="molecule type" value="Genomic_DNA"/>
</dbReference>
<dbReference type="EC" id="1.4.4.2" evidence="4"/>
<feature type="domain" description="Glycine cleavage system P-protein N-terminal" evidence="5">
    <location>
        <begin position="4"/>
        <end position="440"/>
    </location>
</feature>
<dbReference type="InterPro" id="IPR015424">
    <property type="entry name" value="PyrdxlP-dep_Trfase"/>
</dbReference>
<comment type="catalytic activity">
    <reaction evidence="3 4">
        <text>N(6)-[(R)-lipoyl]-L-lysyl-[glycine-cleavage complex H protein] + glycine + H(+) = N(6)-[(R)-S(8)-aminomethyldihydrolipoyl]-L-lysyl-[glycine-cleavage complex H protein] + CO2</text>
        <dbReference type="Rhea" id="RHEA:24304"/>
        <dbReference type="Rhea" id="RHEA-COMP:10494"/>
        <dbReference type="Rhea" id="RHEA-COMP:10495"/>
        <dbReference type="ChEBI" id="CHEBI:15378"/>
        <dbReference type="ChEBI" id="CHEBI:16526"/>
        <dbReference type="ChEBI" id="CHEBI:57305"/>
        <dbReference type="ChEBI" id="CHEBI:83099"/>
        <dbReference type="ChEBI" id="CHEBI:83143"/>
        <dbReference type="EC" id="1.4.4.2"/>
    </reaction>
</comment>
<keyword evidence="7" id="KW-1185">Reference proteome</keyword>
<evidence type="ECO:0000256" key="1">
    <source>
        <dbReference type="ARBA" id="ARBA00003788"/>
    </source>
</evidence>
<dbReference type="NCBIfam" id="NF001696">
    <property type="entry name" value="PRK00451.1"/>
    <property type="match status" value="1"/>
</dbReference>
<reference evidence="6 7" key="1">
    <citation type="submission" date="2016-11" db="EMBL/GenBank/DDBJ databases">
        <authorList>
            <person name="Jaros S."/>
            <person name="Januszkiewicz K."/>
            <person name="Wedrychowicz H."/>
        </authorList>
    </citation>
    <scope>NUCLEOTIDE SEQUENCE [LARGE SCALE GENOMIC DNA]</scope>
    <source>
        <strain evidence="6 7">DSM 44666</strain>
    </source>
</reference>
<evidence type="ECO:0000256" key="3">
    <source>
        <dbReference type="ARBA" id="ARBA00049026"/>
    </source>
</evidence>
<dbReference type="Gene3D" id="3.90.1150.10">
    <property type="entry name" value="Aspartate Aminotransferase, domain 1"/>
    <property type="match status" value="1"/>
</dbReference>
<proteinExistence type="inferred from homology"/>
<dbReference type="RefSeq" id="WP_073151552.1">
    <property type="nucleotide sequence ID" value="NZ_FQVL01000001.1"/>
</dbReference>
<dbReference type="CDD" id="cd00613">
    <property type="entry name" value="GDC-P"/>
    <property type="match status" value="1"/>
</dbReference>
<evidence type="ECO:0000259" key="5">
    <source>
        <dbReference type="Pfam" id="PF02347"/>
    </source>
</evidence>
<dbReference type="PANTHER" id="PTHR42806:SF1">
    <property type="entry name" value="GLYCINE DEHYDROGENASE (DECARBOXYLATING)"/>
    <property type="match status" value="1"/>
</dbReference>
<dbReference type="InterPro" id="IPR015422">
    <property type="entry name" value="PyrdxlP-dep_Trfase_small"/>
</dbReference>
<dbReference type="Proteomes" id="UP000184476">
    <property type="component" value="Unassembled WGS sequence"/>
</dbReference>
<dbReference type="InterPro" id="IPR049315">
    <property type="entry name" value="GDC-P_N"/>
</dbReference>
<name>A0A1M4TPX6_9BACL</name>
<dbReference type="PANTHER" id="PTHR42806">
    <property type="entry name" value="GLYCINE CLEAVAGE SYSTEM P-PROTEIN"/>
    <property type="match status" value="1"/>
</dbReference>
<dbReference type="GO" id="GO:0019464">
    <property type="term" value="P:glycine decarboxylation via glycine cleavage system"/>
    <property type="evidence" value="ECO:0007669"/>
    <property type="project" value="UniProtKB-UniRule"/>
</dbReference>
<dbReference type="InterPro" id="IPR015421">
    <property type="entry name" value="PyrdxlP-dep_Trfase_major"/>
</dbReference>
<evidence type="ECO:0000313" key="7">
    <source>
        <dbReference type="Proteomes" id="UP000184476"/>
    </source>
</evidence>